<organism evidence="5 6">
    <name type="scientific">Trichonephila clavata</name>
    <name type="common">Joro spider</name>
    <name type="synonym">Nephila clavata</name>
    <dbReference type="NCBI Taxonomy" id="2740835"/>
    <lineage>
        <taxon>Eukaryota</taxon>
        <taxon>Metazoa</taxon>
        <taxon>Ecdysozoa</taxon>
        <taxon>Arthropoda</taxon>
        <taxon>Chelicerata</taxon>
        <taxon>Arachnida</taxon>
        <taxon>Araneae</taxon>
        <taxon>Araneomorphae</taxon>
        <taxon>Entelegynae</taxon>
        <taxon>Araneoidea</taxon>
        <taxon>Nephilidae</taxon>
        <taxon>Trichonephila</taxon>
    </lineage>
</organism>
<dbReference type="OrthoDB" id="1372046at2759"/>
<proteinExistence type="inferred from homology"/>
<dbReference type="InterPro" id="IPR001128">
    <property type="entry name" value="Cyt_P450"/>
</dbReference>
<protein>
    <submittedName>
        <fullName evidence="5">Cytochrome P450 2B12</fullName>
    </submittedName>
</protein>
<keyword evidence="4" id="KW-0560">Oxidoreductase</keyword>
<keyword evidence="3" id="KW-0408">Iron</keyword>
<sequence>MEDIIFEIVEEHKSTYNEENVRDIIDDYFKERDERRRKEDPTAKFFTDETLIGTLIQMIGDGIFSVASFISLWMKKLAEHPEEQDKLYQEILDVIGLDRQPTMEDKSKLTYFNAFISEVMRTSDFFNLFPSLECINFFNLFPSLEWHQTIMFGRVLYNDASVSIPDYSSSEFPTRITKRNKNNCYEQYIRKFTHLCTSQT</sequence>
<dbReference type="GO" id="GO:0005506">
    <property type="term" value="F:iron ion binding"/>
    <property type="evidence" value="ECO:0007669"/>
    <property type="project" value="InterPro"/>
</dbReference>
<reference evidence="5" key="1">
    <citation type="submission" date="2020-07" db="EMBL/GenBank/DDBJ databases">
        <title>Multicomponent nature underlies the extraordinary mechanical properties of spider dragline silk.</title>
        <authorList>
            <person name="Kono N."/>
            <person name="Nakamura H."/>
            <person name="Mori M."/>
            <person name="Yoshida Y."/>
            <person name="Ohtoshi R."/>
            <person name="Malay A.D."/>
            <person name="Moran D.A.P."/>
            <person name="Tomita M."/>
            <person name="Numata K."/>
            <person name="Arakawa K."/>
        </authorList>
    </citation>
    <scope>NUCLEOTIDE SEQUENCE</scope>
</reference>
<evidence type="ECO:0000256" key="3">
    <source>
        <dbReference type="ARBA" id="ARBA00023004"/>
    </source>
</evidence>
<keyword evidence="6" id="KW-1185">Reference proteome</keyword>
<dbReference type="SUPFAM" id="SSF48264">
    <property type="entry name" value="Cytochrome P450"/>
    <property type="match status" value="1"/>
</dbReference>
<evidence type="ECO:0000256" key="1">
    <source>
        <dbReference type="ARBA" id="ARBA00010617"/>
    </source>
</evidence>
<dbReference type="Gene3D" id="1.10.630.10">
    <property type="entry name" value="Cytochrome P450"/>
    <property type="match status" value="1"/>
</dbReference>
<comment type="caution">
    <text evidence="5">The sequence shown here is derived from an EMBL/GenBank/DDBJ whole genome shotgun (WGS) entry which is preliminary data.</text>
</comment>
<dbReference type="GO" id="GO:0006805">
    <property type="term" value="P:xenobiotic metabolic process"/>
    <property type="evidence" value="ECO:0007669"/>
    <property type="project" value="TreeGrafter"/>
</dbReference>
<dbReference type="GO" id="GO:0020037">
    <property type="term" value="F:heme binding"/>
    <property type="evidence" value="ECO:0007669"/>
    <property type="project" value="InterPro"/>
</dbReference>
<dbReference type="PANTHER" id="PTHR24300">
    <property type="entry name" value="CYTOCHROME P450 508A4-RELATED"/>
    <property type="match status" value="1"/>
</dbReference>
<dbReference type="GO" id="GO:0005737">
    <property type="term" value="C:cytoplasm"/>
    <property type="evidence" value="ECO:0007669"/>
    <property type="project" value="TreeGrafter"/>
</dbReference>
<evidence type="ECO:0000313" key="5">
    <source>
        <dbReference type="EMBL" id="GFQ89620.1"/>
    </source>
</evidence>
<keyword evidence="4" id="KW-0503">Monooxygenase</keyword>
<dbReference type="InterPro" id="IPR050182">
    <property type="entry name" value="Cytochrome_P450_fam2"/>
</dbReference>
<name>A0A8X6FUB6_TRICU</name>
<dbReference type="GO" id="GO:0016712">
    <property type="term" value="F:oxidoreductase activity, acting on paired donors, with incorporation or reduction of molecular oxygen, reduced flavin or flavoprotein as one donor, and incorporation of one atom of oxygen"/>
    <property type="evidence" value="ECO:0007669"/>
    <property type="project" value="TreeGrafter"/>
</dbReference>
<accession>A0A8X6FUB6</accession>
<dbReference type="GO" id="GO:0006082">
    <property type="term" value="P:organic acid metabolic process"/>
    <property type="evidence" value="ECO:0007669"/>
    <property type="project" value="TreeGrafter"/>
</dbReference>
<dbReference type="Proteomes" id="UP000887116">
    <property type="component" value="Unassembled WGS sequence"/>
</dbReference>
<evidence type="ECO:0000313" key="6">
    <source>
        <dbReference type="Proteomes" id="UP000887116"/>
    </source>
</evidence>
<keyword evidence="2" id="KW-0479">Metal-binding</keyword>
<dbReference type="AlphaFoldDB" id="A0A8X6FUB6"/>
<evidence type="ECO:0000256" key="4">
    <source>
        <dbReference type="ARBA" id="ARBA00023033"/>
    </source>
</evidence>
<evidence type="ECO:0000256" key="2">
    <source>
        <dbReference type="ARBA" id="ARBA00022723"/>
    </source>
</evidence>
<dbReference type="InterPro" id="IPR036396">
    <property type="entry name" value="Cyt_P450_sf"/>
</dbReference>
<dbReference type="PANTHER" id="PTHR24300:SF375">
    <property type="entry name" value="CYTOCHROME P450 FAMILY"/>
    <property type="match status" value="1"/>
</dbReference>
<comment type="similarity">
    <text evidence="1">Belongs to the cytochrome P450 family.</text>
</comment>
<gene>
    <name evidence="5" type="primary">Cyp2b12_2</name>
    <name evidence="5" type="ORF">TNCT_529741</name>
</gene>
<dbReference type="Pfam" id="PF00067">
    <property type="entry name" value="p450"/>
    <property type="match status" value="1"/>
</dbReference>
<dbReference type="EMBL" id="BMAO01013555">
    <property type="protein sequence ID" value="GFQ89620.1"/>
    <property type="molecule type" value="Genomic_DNA"/>
</dbReference>